<dbReference type="AlphaFoldDB" id="A0A0P5FE93"/>
<dbReference type="Proteomes" id="UP000076858">
    <property type="component" value="Unassembled WGS sequence"/>
</dbReference>
<sequence>MSVAERSDSDYSDEDFSDFYSGAAKRYKKEKQAVCPTGEVRLVNQKEEKQPTTERNTSTTPVHEIDDSSDEELFRDPNTETHEVSLDESEIIQPQKQVETLEDIEQFINVTPEVSFSEERKIYSSASVQAVDEIEFEEDPLYCTPLNDSELNPVPDDDEIVVVKVRFIAQKVWRIELKRAEYFKTICQKLSENTGVDAGKINLYFNEQLLDVYDSLKTRPLRITDIIDAIVCRENAMVTPNDNMLEFKVQSQNRNSQVVVSVRAEDPMKILMQKYAEATGCNLAKLTFKFDGEFLADSDTPSSLELEGGECIDVYVRE</sequence>
<dbReference type="STRING" id="35525.A0A0P5FE93"/>
<evidence type="ECO:0000313" key="4">
    <source>
        <dbReference type="EMBL" id="KZS14266.1"/>
    </source>
</evidence>
<evidence type="ECO:0000256" key="3">
    <source>
        <dbReference type="SAM" id="MobiDB-lite"/>
    </source>
</evidence>
<gene>
    <name evidence="4" type="ORF">APZ42_020468</name>
</gene>
<dbReference type="GO" id="GO:0045944">
    <property type="term" value="P:positive regulation of transcription by RNA polymerase II"/>
    <property type="evidence" value="ECO:0007669"/>
    <property type="project" value="TreeGrafter"/>
</dbReference>
<keyword evidence="5" id="KW-1185">Reference proteome</keyword>
<comment type="caution">
    <text evidence="4">The sequence shown here is derived from an EMBL/GenBank/DDBJ whole genome shotgun (WGS) entry which is preliminary data.</text>
</comment>
<dbReference type="SUPFAM" id="SSF54236">
    <property type="entry name" value="Ubiquitin-like"/>
    <property type="match status" value="2"/>
</dbReference>
<organism evidence="4 5">
    <name type="scientific">Daphnia magna</name>
    <dbReference type="NCBI Taxonomy" id="35525"/>
    <lineage>
        <taxon>Eukaryota</taxon>
        <taxon>Metazoa</taxon>
        <taxon>Ecdysozoa</taxon>
        <taxon>Arthropoda</taxon>
        <taxon>Crustacea</taxon>
        <taxon>Branchiopoda</taxon>
        <taxon>Diplostraca</taxon>
        <taxon>Cladocera</taxon>
        <taxon>Anomopoda</taxon>
        <taxon>Daphniidae</taxon>
        <taxon>Daphnia</taxon>
    </lineage>
</organism>
<comment type="subcellular location">
    <subcellularLocation>
        <location evidence="1">Nucleus</location>
    </subcellularLocation>
</comment>
<reference evidence="4 5" key="1">
    <citation type="submission" date="2016-03" db="EMBL/GenBank/DDBJ databases">
        <title>EvidentialGene: Evidence-directed Construction of Genes on Genomes.</title>
        <authorList>
            <person name="Gilbert D.G."/>
            <person name="Choi J.-H."/>
            <person name="Mockaitis K."/>
            <person name="Colbourne J."/>
            <person name="Pfrender M."/>
        </authorList>
    </citation>
    <scope>NUCLEOTIDE SEQUENCE [LARGE SCALE GENOMIC DNA]</scope>
    <source>
        <strain evidence="4 5">Xinb3</strain>
        <tissue evidence="4">Complete organism</tissue>
    </source>
</reference>
<evidence type="ECO:0000256" key="1">
    <source>
        <dbReference type="ARBA" id="ARBA00004123"/>
    </source>
</evidence>
<dbReference type="PROSITE" id="PS50053">
    <property type="entry name" value="UBIQUITIN_2"/>
    <property type="match status" value="1"/>
</dbReference>
<evidence type="ECO:0000313" key="5">
    <source>
        <dbReference type="Proteomes" id="UP000076858"/>
    </source>
</evidence>
<dbReference type="Pfam" id="PF11976">
    <property type="entry name" value="Rad60-SLD"/>
    <property type="match status" value="1"/>
</dbReference>
<evidence type="ECO:0000256" key="2">
    <source>
        <dbReference type="ARBA" id="ARBA00023242"/>
    </source>
</evidence>
<name>A0A0P5FE93_9CRUS</name>
<dbReference type="PANTHER" id="PTHR47187">
    <property type="entry name" value="NFATC2-INTERACTING PROTEIN"/>
    <property type="match status" value="1"/>
</dbReference>
<dbReference type="Gene3D" id="3.10.20.90">
    <property type="entry name" value="Phosphatidylinositol 3-kinase Catalytic Subunit, Chain A, domain 1"/>
    <property type="match status" value="2"/>
</dbReference>
<dbReference type="OrthoDB" id="442921at2759"/>
<dbReference type="InterPro" id="IPR029071">
    <property type="entry name" value="Ubiquitin-like_domsf"/>
</dbReference>
<keyword evidence="2" id="KW-0539">Nucleus</keyword>
<accession>A0A0P5FE93</accession>
<dbReference type="InterPro" id="IPR022617">
    <property type="entry name" value="Rad60/SUMO-like_dom"/>
</dbReference>
<dbReference type="CDD" id="cd01763">
    <property type="entry name" value="Ubl_SUMO_like"/>
    <property type="match status" value="1"/>
</dbReference>
<dbReference type="EMBL" id="LRGB01000996">
    <property type="protein sequence ID" value="KZS14266.1"/>
    <property type="molecule type" value="Genomic_DNA"/>
</dbReference>
<dbReference type="InterPro" id="IPR052324">
    <property type="entry name" value="NFATC2-Int_DNA_Repair"/>
</dbReference>
<protein>
    <submittedName>
        <fullName evidence="4">Uncharacterized protein</fullName>
    </submittedName>
</protein>
<feature type="region of interest" description="Disordered" evidence="3">
    <location>
        <begin position="36"/>
        <end position="75"/>
    </location>
</feature>
<proteinExistence type="predicted"/>
<dbReference type="InterPro" id="IPR000626">
    <property type="entry name" value="Ubiquitin-like_dom"/>
</dbReference>
<dbReference type="PANTHER" id="PTHR47187:SF1">
    <property type="entry name" value="NFATC2-INTERACTING PROTEIN"/>
    <property type="match status" value="1"/>
</dbReference>
<dbReference type="GO" id="GO:0005634">
    <property type="term" value="C:nucleus"/>
    <property type="evidence" value="ECO:0007669"/>
    <property type="project" value="UniProtKB-SubCell"/>
</dbReference>